<proteinExistence type="inferred from homology"/>
<keyword evidence="3 4" id="KW-0732">Signal</keyword>
<dbReference type="PANTHER" id="PTHR38425">
    <property type="entry name" value="LONG CHRONOLOGICAL LIFESPAN PROTEIN 2"/>
    <property type="match status" value="1"/>
</dbReference>
<evidence type="ECO:0000313" key="5">
    <source>
        <dbReference type="EMBL" id="VEU19557.1"/>
    </source>
</evidence>
<name>A0A448YFA4_BRENA</name>
<reference evidence="5 6" key="1">
    <citation type="submission" date="2018-12" db="EMBL/GenBank/DDBJ databases">
        <authorList>
            <person name="Tiukova I."/>
            <person name="Dainat J."/>
        </authorList>
    </citation>
    <scope>NUCLEOTIDE SEQUENCE [LARGE SCALE GENOMIC DNA]</scope>
</reference>
<dbReference type="EMBL" id="CAACVR010000001">
    <property type="protein sequence ID" value="VEU19557.1"/>
    <property type="molecule type" value="Genomic_DNA"/>
</dbReference>
<dbReference type="STRING" id="13370.A0A448YFA4"/>
<dbReference type="OrthoDB" id="2234316at2759"/>
<dbReference type="InterPro" id="IPR034543">
    <property type="entry name" value="LCL2"/>
</dbReference>
<evidence type="ECO:0000256" key="4">
    <source>
        <dbReference type="SAM" id="SignalP"/>
    </source>
</evidence>
<organism evidence="5 6">
    <name type="scientific">Brettanomyces naardenensis</name>
    <name type="common">Yeast</name>
    <dbReference type="NCBI Taxonomy" id="13370"/>
    <lineage>
        <taxon>Eukaryota</taxon>
        <taxon>Fungi</taxon>
        <taxon>Dikarya</taxon>
        <taxon>Ascomycota</taxon>
        <taxon>Saccharomycotina</taxon>
        <taxon>Pichiomycetes</taxon>
        <taxon>Pichiales</taxon>
        <taxon>Pichiaceae</taxon>
        <taxon>Brettanomyces</taxon>
    </lineage>
</organism>
<feature type="signal peptide" evidence="4">
    <location>
        <begin position="1"/>
        <end position="18"/>
    </location>
</feature>
<dbReference type="AlphaFoldDB" id="A0A448YFA4"/>
<evidence type="ECO:0000256" key="2">
    <source>
        <dbReference type="ARBA" id="ARBA00018534"/>
    </source>
</evidence>
<sequence>MINLMLFISLLFTSLASADVFQNFFGQQMRQQQPSFDYQRMQLNSKCSKYLCPESFACVDKPLDCPCPFPDSQEKCILPDKSNYVCIAKVDRHDLDEFEGEIRDCKWVERAWNGV</sequence>
<accession>A0A448YFA4</accession>
<evidence type="ECO:0000313" key="6">
    <source>
        <dbReference type="Proteomes" id="UP000290900"/>
    </source>
</evidence>
<comment type="similarity">
    <text evidence="1">Belongs to the LCL2 family.</text>
</comment>
<protein>
    <recommendedName>
        <fullName evidence="2">Long chronological lifespan protein 2</fullName>
    </recommendedName>
</protein>
<dbReference type="PANTHER" id="PTHR38425:SF1">
    <property type="entry name" value="LONG CHRONOLOGICAL LIFESPAN PROTEIN 2"/>
    <property type="match status" value="1"/>
</dbReference>
<evidence type="ECO:0000256" key="1">
    <source>
        <dbReference type="ARBA" id="ARBA00010545"/>
    </source>
</evidence>
<evidence type="ECO:0000256" key="3">
    <source>
        <dbReference type="ARBA" id="ARBA00022729"/>
    </source>
</evidence>
<feature type="chain" id="PRO_5019143684" description="Long chronological lifespan protein 2" evidence="4">
    <location>
        <begin position="19"/>
        <end position="115"/>
    </location>
</feature>
<dbReference type="Proteomes" id="UP000290900">
    <property type="component" value="Unassembled WGS sequence"/>
</dbReference>
<dbReference type="CDD" id="cd23996">
    <property type="entry name" value="LCL2-like"/>
    <property type="match status" value="1"/>
</dbReference>
<dbReference type="FunCoup" id="A0A448YFA4">
    <property type="interactions" value="17"/>
</dbReference>
<gene>
    <name evidence="5" type="ORF">BRENAR_LOCUS294</name>
</gene>
<keyword evidence="6" id="KW-1185">Reference proteome</keyword>
<dbReference type="GO" id="GO:0036503">
    <property type="term" value="P:ERAD pathway"/>
    <property type="evidence" value="ECO:0007669"/>
    <property type="project" value="TreeGrafter"/>
</dbReference>
<dbReference type="InParanoid" id="A0A448YFA4"/>